<dbReference type="OrthoDB" id="9811543at2"/>
<dbReference type="SUPFAM" id="SSF57716">
    <property type="entry name" value="Glucocorticoid receptor-like (DNA-binding domain)"/>
    <property type="match status" value="1"/>
</dbReference>
<evidence type="ECO:0000313" key="7">
    <source>
        <dbReference type="Proteomes" id="UP000184389"/>
    </source>
</evidence>
<feature type="domain" description="Zinc finger DksA/TraR C4-type" evidence="5">
    <location>
        <begin position="86"/>
        <end position="115"/>
    </location>
</feature>
<evidence type="ECO:0000256" key="1">
    <source>
        <dbReference type="ARBA" id="ARBA00022723"/>
    </source>
</evidence>
<keyword evidence="3" id="KW-0862">Zinc</keyword>
<dbReference type="GO" id="GO:0008270">
    <property type="term" value="F:zinc ion binding"/>
    <property type="evidence" value="ECO:0007669"/>
    <property type="project" value="UniProtKB-KW"/>
</dbReference>
<dbReference type="PANTHER" id="PTHR33823">
    <property type="entry name" value="RNA POLYMERASE-BINDING TRANSCRIPTION FACTOR DKSA-RELATED"/>
    <property type="match status" value="1"/>
</dbReference>
<organism evidence="6 7">
    <name type="scientific">Sporanaerobacter acetigenes DSM 13106</name>
    <dbReference type="NCBI Taxonomy" id="1123281"/>
    <lineage>
        <taxon>Bacteria</taxon>
        <taxon>Bacillati</taxon>
        <taxon>Bacillota</taxon>
        <taxon>Tissierellia</taxon>
        <taxon>Tissierellales</taxon>
        <taxon>Sporanaerobacteraceae</taxon>
        <taxon>Sporanaerobacter</taxon>
    </lineage>
</organism>
<evidence type="ECO:0000256" key="2">
    <source>
        <dbReference type="ARBA" id="ARBA00022771"/>
    </source>
</evidence>
<feature type="zinc finger region" description="dksA C4-type" evidence="4">
    <location>
        <begin position="91"/>
        <end position="115"/>
    </location>
</feature>
<evidence type="ECO:0000256" key="3">
    <source>
        <dbReference type="ARBA" id="ARBA00022833"/>
    </source>
</evidence>
<sequence length="207" mass="24209">MDKKELAHFRDLLLKEREKVEGILNKMENNFFESMEEYASELSAYDNHPADLGTEMFMKEHDMGLKNKNNDTIYEIEESLRNIDEGNYGICKVCGKEIDFNRLELLPYAKLCIDCSKKRIPLEKKMSFRPEEEDRPLPFSKSHIDELKSEGIEFDREDSYQAVARFNMVKDDPSDSTGDNQGIYDDLEDGIVEDVEKISEEYYKDTL</sequence>
<dbReference type="InterPro" id="IPR037187">
    <property type="entry name" value="DnaK_N"/>
</dbReference>
<keyword evidence="1" id="KW-0479">Metal-binding</keyword>
<reference evidence="6 7" key="1">
    <citation type="submission" date="2016-11" db="EMBL/GenBank/DDBJ databases">
        <authorList>
            <person name="Jaros S."/>
            <person name="Januszkiewicz K."/>
            <person name="Wedrychowicz H."/>
        </authorList>
    </citation>
    <scope>NUCLEOTIDE SEQUENCE [LARGE SCALE GENOMIC DNA]</scope>
    <source>
        <strain evidence="6 7">DSM 13106</strain>
    </source>
</reference>
<gene>
    <name evidence="6" type="ORF">SAMN02745180_01856</name>
</gene>
<dbReference type="Proteomes" id="UP000184389">
    <property type="component" value="Unassembled WGS sequence"/>
</dbReference>
<dbReference type="SUPFAM" id="SSF109635">
    <property type="entry name" value="DnaK suppressor protein DksA, alpha-hairpin domain"/>
    <property type="match status" value="1"/>
</dbReference>
<dbReference type="STRING" id="1123281.SAMN02745180_01856"/>
<dbReference type="InterPro" id="IPR000962">
    <property type="entry name" value="Znf_DskA_TraR"/>
</dbReference>
<name>A0A1M5XWN5_9FIRM</name>
<dbReference type="Pfam" id="PF01258">
    <property type="entry name" value="zf-dskA_traR"/>
    <property type="match status" value="1"/>
</dbReference>
<evidence type="ECO:0000256" key="4">
    <source>
        <dbReference type="PROSITE-ProRule" id="PRU00510"/>
    </source>
</evidence>
<accession>A0A1M5XWN5</accession>
<dbReference type="EMBL" id="FQXR01000008">
    <property type="protein sequence ID" value="SHI03974.1"/>
    <property type="molecule type" value="Genomic_DNA"/>
</dbReference>
<evidence type="ECO:0000313" key="6">
    <source>
        <dbReference type="EMBL" id="SHI03974.1"/>
    </source>
</evidence>
<protein>
    <submittedName>
        <fullName evidence="6">Transcriptional regulator, TraR/DksA family</fullName>
    </submittedName>
</protein>
<dbReference type="InterPro" id="IPR014240">
    <property type="entry name" value="YteA"/>
</dbReference>
<dbReference type="RefSeq" id="WP_072744516.1">
    <property type="nucleotide sequence ID" value="NZ_FQXR01000008.1"/>
</dbReference>
<dbReference type="AlphaFoldDB" id="A0A1M5XWN5"/>
<proteinExistence type="predicted"/>
<dbReference type="NCBIfam" id="TIGR02890">
    <property type="entry name" value="bacill_yteA"/>
    <property type="match status" value="1"/>
</dbReference>
<keyword evidence="7" id="KW-1185">Reference proteome</keyword>
<evidence type="ECO:0000259" key="5">
    <source>
        <dbReference type="Pfam" id="PF01258"/>
    </source>
</evidence>
<keyword evidence="2" id="KW-0863">Zinc-finger</keyword>
<dbReference type="Gene3D" id="1.20.120.910">
    <property type="entry name" value="DksA, coiled-coil domain"/>
    <property type="match status" value="1"/>
</dbReference>
<dbReference type="PROSITE" id="PS51128">
    <property type="entry name" value="ZF_DKSA_2"/>
    <property type="match status" value="1"/>
</dbReference>
<dbReference type="PANTHER" id="PTHR33823:SF4">
    <property type="entry name" value="GENERAL STRESS PROTEIN 16O"/>
    <property type="match status" value="1"/>
</dbReference>